<dbReference type="Proteomes" id="UP000217194">
    <property type="component" value="Chromosome"/>
</dbReference>
<evidence type="ECO:0000256" key="1">
    <source>
        <dbReference type="SAM" id="Phobius"/>
    </source>
</evidence>
<dbReference type="GO" id="GO:0004190">
    <property type="term" value="F:aspartic-type endopeptidase activity"/>
    <property type="evidence" value="ECO:0007669"/>
    <property type="project" value="InterPro"/>
</dbReference>
<feature type="transmembrane region" description="Helical" evidence="1">
    <location>
        <begin position="41"/>
        <end position="62"/>
    </location>
</feature>
<dbReference type="RefSeq" id="WP_095684731.1">
    <property type="nucleotide sequence ID" value="NZ_CP016775.1"/>
</dbReference>
<keyword evidence="1" id="KW-0472">Membrane</keyword>
<keyword evidence="1" id="KW-0812">Transmembrane</keyword>
<feature type="transmembrane region" description="Helical" evidence="1">
    <location>
        <begin position="108"/>
        <end position="127"/>
    </location>
</feature>
<name>A0AAC9YVM7_9ACTN</name>
<keyword evidence="1" id="KW-1133">Transmembrane helix</keyword>
<feature type="transmembrane region" description="Helical" evidence="1">
    <location>
        <begin position="20"/>
        <end position="35"/>
    </location>
</feature>
<dbReference type="GO" id="GO:0016020">
    <property type="term" value="C:membrane"/>
    <property type="evidence" value="ECO:0007669"/>
    <property type="project" value="InterPro"/>
</dbReference>
<dbReference type="AlphaFoldDB" id="A0AAC9YVM7"/>
<organism evidence="2 3">
    <name type="scientific">Candidatus Planktophila versatilis</name>
    <dbReference type="NCBI Taxonomy" id="1884905"/>
    <lineage>
        <taxon>Bacteria</taxon>
        <taxon>Bacillati</taxon>
        <taxon>Actinomycetota</taxon>
        <taxon>Actinomycetes</taxon>
        <taxon>Candidatus Nanopelagicales</taxon>
        <taxon>Candidatus Nanopelagicaceae</taxon>
        <taxon>Candidatus Planktophila</taxon>
    </lineage>
</organism>
<accession>A0AAC9YVM7</accession>
<dbReference type="Gene3D" id="1.20.120.1220">
    <property type="match status" value="1"/>
</dbReference>
<protein>
    <recommendedName>
        <fullName evidence="4">Prepilin type IV endopeptidase peptidase domain-containing protein</fullName>
    </recommendedName>
</protein>
<feature type="transmembrane region" description="Helical" evidence="1">
    <location>
        <begin position="69"/>
        <end position="102"/>
    </location>
</feature>
<reference evidence="2 3" key="1">
    <citation type="submission" date="2016-07" db="EMBL/GenBank/DDBJ databases">
        <title>High microdiversification within the ubiquitous acI lineage of Actinobacteria.</title>
        <authorList>
            <person name="Neuenschwander S.M."/>
            <person name="Salcher M."/>
            <person name="Ghai R."/>
            <person name="Pernthaler J."/>
        </authorList>
    </citation>
    <scope>NUCLEOTIDE SEQUENCE [LARGE SCALE GENOMIC DNA]</scope>
    <source>
        <strain evidence="2">MMS-IIB-76</strain>
    </source>
</reference>
<evidence type="ECO:0008006" key="4">
    <source>
        <dbReference type="Google" id="ProtNLM"/>
    </source>
</evidence>
<sequence>MTLILLLSIYISLFDLRHHRITNLSVVLISVLLFIESDFHIYFLTGILFIVPLLLLGIFGGLGGGDVKLLMAVALLAIPGGSITTYLTILVVAISILTALTVVARMRLRGNIALGPAICASYLAFLFTR</sequence>
<proteinExistence type="predicted"/>
<gene>
    <name evidence="2" type="ORF">A1sIIB76_03430</name>
</gene>
<dbReference type="EMBL" id="CP016778">
    <property type="protein sequence ID" value="ASY22621.1"/>
    <property type="molecule type" value="Genomic_DNA"/>
</dbReference>
<evidence type="ECO:0000313" key="3">
    <source>
        <dbReference type="Proteomes" id="UP000217194"/>
    </source>
</evidence>
<evidence type="ECO:0000313" key="2">
    <source>
        <dbReference type="EMBL" id="ASY22621.1"/>
    </source>
</evidence>